<gene>
    <name evidence="2" type="ORF">GCM10010990_16810</name>
</gene>
<dbReference type="SUPFAM" id="SSF55729">
    <property type="entry name" value="Acyl-CoA N-acyltransferases (Nat)"/>
    <property type="match status" value="1"/>
</dbReference>
<dbReference type="GO" id="GO:0016747">
    <property type="term" value="F:acyltransferase activity, transferring groups other than amino-acyl groups"/>
    <property type="evidence" value="ECO:0007669"/>
    <property type="project" value="InterPro"/>
</dbReference>
<dbReference type="AlphaFoldDB" id="A0A916YYX8"/>
<dbReference type="EMBL" id="BMIP01000003">
    <property type="protein sequence ID" value="GGD67952.1"/>
    <property type="molecule type" value="Genomic_DNA"/>
</dbReference>
<reference evidence="2" key="1">
    <citation type="journal article" date="2014" name="Int. J. Syst. Evol. Microbiol.">
        <title>Complete genome sequence of Corynebacterium casei LMG S-19264T (=DSM 44701T), isolated from a smear-ripened cheese.</title>
        <authorList>
            <consortium name="US DOE Joint Genome Institute (JGI-PGF)"/>
            <person name="Walter F."/>
            <person name="Albersmeier A."/>
            <person name="Kalinowski J."/>
            <person name="Ruckert C."/>
        </authorList>
    </citation>
    <scope>NUCLEOTIDE SEQUENCE</scope>
    <source>
        <strain evidence="2">CGMCC 1.15360</strain>
    </source>
</reference>
<dbReference type="Pfam" id="PF00583">
    <property type="entry name" value="Acetyltransf_1"/>
    <property type="match status" value="1"/>
</dbReference>
<comment type="caution">
    <text evidence="2">The sequence shown here is derived from an EMBL/GenBank/DDBJ whole genome shotgun (WGS) entry which is preliminary data.</text>
</comment>
<accession>A0A916YYX8</accession>
<dbReference type="PROSITE" id="PS51186">
    <property type="entry name" value="GNAT"/>
    <property type="match status" value="1"/>
</dbReference>
<evidence type="ECO:0000259" key="1">
    <source>
        <dbReference type="PROSITE" id="PS51186"/>
    </source>
</evidence>
<proteinExistence type="predicted"/>
<dbReference type="Gene3D" id="3.40.630.30">
    <property type="match status" value="1"/>
</dbReference>
<evidence type="ECO:0000313" key="2">
    <source>
        <dbReference type="EMBL" id="GGD67952.1"/>
    </source>
</evidence>
<protein>
    <recommendedName>
        <fullName evidence="1">N-acetyltransferase domain-containing protein</fullName>
    </recommendedName>
</protein>
<dbReference type="InterPro" id="IPR016181">
    <property type="entry name" value="Acyl_CoA_acyltransferase"/>
</dbReference>
<dbReference type="RefSeq" id="WP_066771263.1">
    <property type="nucleotide sequence ID" value="NZ_BMIP01000003.1"/>
</dbReference>
<dbReference type="CDD" id="cd04301">
    <property type="entry name" value="NAT_SF"/>
    <property type="match status" value="1"/>
</dbReference>
<keyword evidence="3" id="KW-1185">Reference proteome</keyword>
<organism evidence="2 3">
    <name type="scientific">Croceicoccus mobilis</name>
    <dbReference type="NCBI Taxonomy" id="1703339"/>
    <lineage>
        <taxon>Bacteria</taxon>
        <taxon>Pseudomonadati</taxon>
        <taxon>Pseudomonadota</taxon>
        <taxon>Alphaproteobacteria</taxon>
        <taxon>Sphingomonadales</taxon>
        <taxon>Erythrobacteraceae</taxon>
        <taxon>Croceicoccus</taxon>
    </lineage>
</organism>
<evidence type="ECO:0000313" key="3">
    <source>
        <dbReference type="Proteomes" id="UP000612349"/>
    </source>
</evidence>
<reference evidence="2" key="2">
    <citation type="submission" date="2020-09" db="EMBL/GenBank/DDBJ databases">
        <authorList>
            <person name="Sun Q."/>
            <person name="Zhou Y."/>
        </authorList>
    </citation>
    <scope>NUCLEOTIDE SEQUENCE</scope>
    <source>
        <strain evidence="2">CGMCC 1.15360</strain>
    </source>
</reference>
<dbReference type="OrthoDB" id="9796129at2"/>
<dbReference type="Proteomes" id="UP000612349">
    <property type="component" value="Unassembled WGS sequence"/>
</dbReference>
<feature type="domain" description="N-acetyltransferase" evidence="1">
    <location>
        <begin position="25"/>
        <end position="156"/>
    </location>
</feature>
<name>A0A916YYX8_9SPHN</name>
<sequence length="156" mass="17503">MPDPAKRLVRDLTRPVREPEYPDGIRVVPFDKSHARAAHAVLVDAYCHGGGEVADFARWWSGLTGDSEYDPTAMLVAIDDKGTVVAIAHCWSSGFLKDIAVARAWRSKGIGRAMVLRAMRLFRLRGMKEFSLKVRHDNMRAESLYRELGMIDCVDS</sequence>
<dbReference type="InterPro" id="IPR000182">
    <property type="entry name" value="GNAT_dom"/>
</dbReference>